<dbReference type="HOGENOM" id="CLU_053393_0_1_1"/>
<evidence type="ECO:0000259" key="2">
    <source>
        <dbReference type="Pfam" id="PF07978"/>
    </source>
</evidence>
<dbReference type="PANTHER" id="PTHR21017">
    <property type="entry name" value="NIPSNAP-RELATED"/>
    <property type="match status" value="1"/>
</dbReference>
<name>A0A067N285_BOTB1</name>
<dbReference type="STRING" id="930990.A0A067N285"/>
<dbReference type="Proteomes" id="UP000027195">
    <property type="component" value="Unassembled WGS sequence"/>
</dbReference>
<feature type="domain" description="NIPSNAP" evidence="2">
    <location>
        <begin position="174"/>
        <end position="271"/>
    </location>
</feature>
<dbReference type="Pfam" id="PF07978">
    <property type="entry name" value="NIPSNAP"/>
    <property type="match status" value="1"/>
</dbReference>
<dbReference type="InterPro" id="IPR011008">
    <property type="entry name" value="Dimeric_a/b-barrel"/>
</dbReference>
<dbReference type="GO" id="GO:0005739">
    <property type="term" value="C:mitochondrion"/>
    <property type="evidence" value="ECO:0007669"/>
    <property type="project" value="TreeGrafter"/>
</dbReference>
<accession>A0A067N285</accession>
<dbReference type="AlphaFoldDB" id="A0A067N285"/>
<dbReference type="OrthoDB" id="10262843at2759"/>
<protein>
    <recommendedName>
        <fullName evidence="2">NIPSNAP domain-containing protein</fullName>
    </recommendedName>
</protein>
<gene>
    <name evidence="3" type="ORF">BOTBODRAFT_171909</name>
</gene>
<dbReference type="Gene3D" id="3.30.70.100">
    <property type="match status" value="2"/>
</dbReference>
<evidence type="ECO:0000313" key="4">
    <source>
        <dbReference type="Proteomes" id="UP000027195"/>
    </source>
</evidence>
<dbReference type="GO" id="GO:0000423">
    <property type="term" value="P:mitophagy"/>
    <property type="evidence" value="ECO:0007669"/>
    <property type="project" value="UniProtKB-ARBA"/>
</dbReference>
<dbReference type="InterPro" id="IPR051557">
    <property type="entry name" value="NipSnap_domain"/>
</dbReference>
<evidence type="ECO:0000256" key="1">
    <source>
        <dbReference type="ARBA" id="ARBA00005291"/>
    </source>
</evidence>
<dbReference type="SUPFAM" id="SSF54909">
    <property type="entry name" value="Dimeric alpha+beta barrel"/>
    <property type="match status" value="2"/>
</dbReference>
<dbReference type="EMBL" id="KL198022">
    <property type="protein sequence ID" value="KDQ18252.1"/>
    <property type="molecule type" value="Genomic_DNA"/>
</dbReference>
<comment type="similarity">
    <text evidence="1">Belongs to the NipSnap family.</text>
</comment>
<reference evidence="4" key="1">
    <citation type="journal article" date="2014" name="Proc. Natl. Acad. Sci. U.S.A.">
        <title>Extensive sampling of basidiomycete genomes demonstrates inadequacy of the white-rot/brown-rot paradigm for wood decay fungi.</title>
        <authorList>
            <person name="Riley R."/>
            <person name="Salamov A.A."/>
            <person name="Brown D.W."/>
            <person name="Nagy L.G."/>
            <person name="Floudas D."/>
            <person name="Held B.W."/>
            <person name="Levasseur A."/>
            <person name="Lombard V."/>
            <person name="Morin E."/>
            <person name="Otillar R."/>
            <person name="Lindquist E.A."/>
            <person name="Sun H."/>
            <person name="LaButti K.M."/>
            <person name="Schmutz J."/>
            <person name="Jabbour D."/>
            <person name="Luo H."/>
            <person name="Baker S.E."/>
            <person name="Pisabarro A.G."/>
            <person name="Walton J.D."/>
            <person name="Blanchette R.A."/>
            <person name="Henrissat B."/>
            <person name="Martin F."/>
            <person name="Cullen D."/>
            <person name="Hibbett D.S."/>
            <person name="Grigoriev I.V."/>
        </authorList>
    </citation>
    <scope>NUCLEOTIDE SEQUENCE [LARGE SCALE GENOMIC DNA]</scope>
    <source>
        <strain evidence="4">FD-172 SS1</strain>
    </source>
</reference>
<keyword evidence="4" id="KW-1185">Reference proteome</keyword>
<organism evidence="3 4">
    <name type="scientific">Botryobasidium botryosum (strain FD-172 SS1)</name>
    <dbReference type="NCBI Taxonomy" id="930990"/>
    <lineage>
        <taxon>Eukaryota</taxon>
        <taxon>Fungi</taxon>
        <taxon>Dikarya</taxon>
        <taxon>Basidiomycota</taxon>
        <taxon>Agaricomycotina</taxon>
        <taxon>Agaricomycetes</taxon>
        <taxon>Cantharellales</taxon>
        <taxon>Botryobasidiaceae</taxon>
        <taxon>Botryobasidium</taxon>
    </lineage>
</organism>
<dbReference type="PANTHER" id="PTHR21017:SF17">
    <property type="entry name" value="PROTEIN NIPSNAP"/>
    <property type="match status" value="1"/>
</dbReference>
<dbReference type="InterPro" id="IPR012577">
    <property type="entry name" value="NIPSNAP"/>
</dbReference>
<sequence>MLPRTLVARASTALLAQSARAAGPARSYSVVQSILHGSPEAKKEGDIEIQQHSKLIGRGKYVHSFHFHHVKPDSLEQYKKAAEKFYAGVAADPSLSVKLTGSWETVLGDLDTFVHILEYENYRGYDRSTRLIRHSEHNKSYNAMLPYLNKRSSQLCQEFAFWASSPPHVQGGIFELRSYTLKPGTLLEWESAWRKGIEARRKFITPVGAWFSQVGRLHQVHHIWQHPSLEARKETREKAWQVDGWNDTVHKTSGLANHMDASIMVPLPFSPLK</sequence>
<dbReference type="FunFam" id="3.30.70.100:FF:000004">
    <property type="entry name" value="NIPSNAP family protein"/>
    <property type="match status" value="1"/>
</dbReference>
<evidence type="ECO:0000313" key="3">
    <source>
        <dbReference type="EMBL" id="KDQ18252.1"/>
    </source>
</evidence>
<proteinExistence type="inferred from homology"/>
<dbReference type="InParanoid" id="A0A067N285"/>